<evidence type="ECO:0000259" key="2">
    <source>
        <dbReference type="SMART" id="SM00563"/>
    </source>
</evidence>
<dbReference type="RefSeq" id="XP_067064219.1">
    <property type="nucleotide sequence ID" value="XM_067208845.1"/>
</dbReference>
<keyword evidence="1" id="KW-0472">Membrane</keyword>
<evidence type="ECO:0000313" key="3">
    <source>
        <dbReference type="EMBL" id="KAG5481859.1"/>
    </source>
</evidence>
<reference evidence="4" key="2">
    <citation type="journal article" date="2021" name="Sci. Data">
        <title>Chromosome-scale genome sequencing, assembly and annotation of six genomes from subfamily Leishmaniinae.</title>
        <authorList>
            <person name="Almutairi H."/>
            <person name="Urbaniak M.D."/>
            <person name="Bates M.D."/>
            <person name="Jariyapan N."/>
            <person name="Kwakye-Nuako G."/>
            <person name="Thomaz Soccol V."/>
            <person name="Al-Salem W.S."/>
            <person name="Dillon R.J."/>
            <person name="Bates P.A."/>
            <person name="Gatherer D."/>
        </authorList>
    </citation>
    <scope>NUCLEOTIDE SEQUENCE [LARGE SCALE GENOMIC DNA]</scope>
</reference>
<feature type="transmembrane region" description="Helical" evidence="1">
    <location>
        <begin position="393"/>
        <end position="412"/>
    </location>
</feature>
<dbReference type="Proteomes" id="UP000674143">
    <property type="component" value="Unassembled WGS sequence"/>
</dbReference>
<feature type="domain" description="Phospholipid/glycerol acyltransferase" evidence="2">
    <location>
        <begin position="127"/>
        <end position="249"/>
    </location>
</feature>
<keyword evidence="1" id="KW-0812">Transmembrane</keyword>
<evidence type="ECO:0000313" key="4">
    <source>
        <dbReference type="Proteomes" id="UP000674143"/>
    </source>
</evidence>
<gene>
    <name evidence="3" type="ORF">LSCM4_06936</name>
</gene>
<dbReference type="PANTHER" id="PTHR10983">
    <property type="entry name" value="1-ACYLGLYCEROL-3-PHOSPHATE ACYLTRANSFERASE-RELATED"/>
    <property type="match status" value="1"/>
</dbReference>
<dbReference type="KEGG" id="loi:92362779"/>
<accession>A0A836GXB7</accession>
<sequence>MKLTLRGGIAMAGGLLCAMVMFAFCEAWLVLAMYLVKFAFGDGVSMPLYHFSNLHHNLMQRAYLCWVGGLLENVLGTRVAYTVVDGDGQEHLEQHYMTGVRDEEGAVEKYVDLDKVLRPPSQPGKVKIIIMNHHCRVDWIYTFVYLARTRSMISHIRYVLKADLKRLPVLGWSMELFRYLFLSRKWDSDKLYIKRMIDFYKATSDTPVILIYPEGTDLSPSNIQRSQAYADKAGLPKFYHVLNPRTTGTVALMSMLGGADRVEEVVDLTIAYTYRYPGERPSEPSLVNGHHPKKVHLLVRSYPVAGTAAAAATKKPKRVCPTEEAALSAWIHERFAEKELLLSRFLVSNPIGFDAADVRAVLGEDVGVASYDGDEERLRHPGRPWWRRYYRQFGFFGAVITPIYWLVLPIYLTFFTRLWLSMLWMFAFLFIFHKLTNAIGGIQQSLYLKAVAPEATLMQRLRLMLKRSEQRPKDKKSD</sequence>
<keyword evidence="1" id="KW-1133">Transmembrane helix</keyword>
<dbReference type="InterPro" id="IPR002123">
    <property type="entry name" value="Plipid/glycerol_acylTrfase"/>
</dbReference>
<dbReference type="Pfam" id="PF01553">
    <property type="entry name" value="Acyltransferase"/>
    <property type="match status" value="1"/>
</dbReference>
<dbReference type="EMBL" id="JAFHLR010000017">
    <property type="protein sequence ID" value="KAG5481859.1"/>
    <property type="molecule type" value="Genomic_DNA"/>
</dbReference>
<reference evidence="4" key="1">
    <citation type="journal article" date="2021" name="Microbiol. Resour. Announc.">
        <title>LGAAP: Leishmaniinae Genome Assembly and Annotation Pipeline.</title>
        <authorList>
            <person name="Almutairi H."/>
            <person name="Urbaniak M.D."/>
            <person name="Bates M.D."/>
            <person name="Jariyapan N."/>
            <person name="Kwakye-Nuako G."/>
            <person name="Thomaz-Soccol V."/>
            <person name="Al-Salem W.S."/>
            <person name="Dillon R.J."/>
            <person name="Bates P.A."/>
            <person name="Gatherer D."/>
        </authorList>
    </citation>
    <scope>NUCLEOTIDE SEQUENCE [LARGE SCALE GENOMIC DNA]</scope>
</reference>
<comment type="caution">
    <text evidence="3">The sequence shown here is derived from an EMBL/GenBank/DDBJ whole genome shotgun (WGS) entry which is preliminary data.</text>
</comment>
<organism evidence="3 4">
    <name type="scientific">Leishmania orientalis</name>
    <dbReference type="NCBI Taxonomy" id="2249476"/>
    <lineage>
        <taxon>Eukaryota</taxon>
        <taxon>Discoba</taxon>
        <taxon>Euglenozoa</taxon>
        <taxon>Kinetoplastea</taxon>
        <taxon>Metakinetoplastina</taxon>
        <taxon>Trypanosomatida</taxon>
        <taxon>Trypanosomatidae</taxon>
        <taxon>Leishmaniinae</taxon>
        <taxon>Leishmania</taxon>
    </lineage>
</organism>
<dbReference type="GO" id="GO:0016746">
    <property type="term" value="F:acyltransferase activity"/>
    <property type="evidence" value="ECO:0007669"/>
    <property type="project" value="InterPro"/>
</dbReference>
<evidence type="ECO:0000256" key="1">
    <source>
        <dbReference type="SAM" id="Phobius"/>
    </source>
</evidence>
<feature type="transmembrane region" description="Helical" evidence="1">
    <location>
        <begin position="12"/>
        <end position="36"/>
    </location>
</feature>
<protein>
    <recommendedName>
        <fullName evidence="2">Phospholipid/glycerol acyltransferase domain-containing protein</fullName>
    </recommendedName>
</protein>
<dbReference type="AlphaFoldDB" id="A0A836GXB7"/>
<dbReference type="GeneID" id="92362779"/>
<dbReference type="SMART" id="SM00563">
    <property type="entry name" value="PlsC"/>
    <property type="match status" value="1"/>
</dbReference>
<dbReference type="GO" id="GO:0012505">
    <property type="term" value="C:endomembrane system"/>
    <property type="evidence" value="ECO:0007669"/>
    <property type="project" value="TreeGrafter"/>
</dbReference>
<dbReference type="SUPFAM" id="SSF69593">
    <property type="entry name" value="Glycerol-3-phosphate (1)-acyltransferase"/>
    <property type="match status" value="1"/>
</dbReference>
<dbReference type="CDD" id="cd07990">
    <property type="entry name" value="LPLAT_LCLAT1-like"/>
    <property type="match status" value="1"/>
</dbReference>
<feature type="transmembrane region" description="Helical" evidence="1">
    <location>
        <begin position="418"/>
        <end position="436"/>
    </location>
</feature>
<dbReference type="PANTHER" id="PTHR10983:SF16">
    <property type="entry name" value="LYSOCARDIOLIPIN ACYLTRANSFERASE 1"/>
    <property type="match status" value="1"/>
</dbReference>
<keyword evidence="4" id="KW-1185">Reference proteome</keyword>
<proteinExistence type="predicted"/>
<name>A0A836GXB7_9TRYP</name>